<dbReference type="AlphaFoldDB" id="A0AA40EIW8"/>
<feature type="region of interest" description="Disordered" evidence="1">
    <location>
        <begin position="34"/>
        <end position="54"/>
    </location>
</feature>
<sequence length="54" mass="6028">MTRRVQNPYLARSTELLLFLSSYNIKSICLVLGRPRDNTPPPYSLRGPLSAPPG</sequence>
<gene>
    <name evidence="2" type="ORF">B0T18DRAFT_203153</name>
</gene>
<organism evidence="2 3">
    <name type="scientific">Schizothecium vesticola</name>
    <dbReference type="NCBI Taxonomy" id="314040"/>
    <lineage>
        <taxon>Eukaryota</taxon>
        <taxon>Fungi</taxon>
        <taxon>Dikarya</taxon>
        <taxon>Ascomycota</taxon>
        <taxon>Pezizomycotina</taxon>
        <taxon>Sordariomycetes</taxon>
        <taxon>Sordariomycetidae</taxon>
        <taxon>Sordariales</taxon>
        <taxon>Schizotheciaceae</taxon>
        <taxon>Schizothecium</taxon>
    </lineage>
</organism>
<keyword evidence="3" id="KW-1185">Reference proteome</keyword>
<evidence type="ECO:0000313" key="2">
    <source>
        <dbReference type="EMBL" id="KAK0740163.1"/>
    </source>
</evidence>
<evidence type="ECO:0000313" key="3">
    <source>
        <dbReference type="Proteomes" id="UP001172155"/>
    </source>
</evidence>
<evidence type="ECO:0000256" key="1">
    <source>
        <dbReference type="SAM" id="MobiDB-lite"/>
    </source>
</evidence>
<proteinExistence type="predicted"/>
<protein>
    <submittedName>
        <fullName evidence="2">Uncharacterized protein</fullName>
    </submittedName>
</protein>
<dbReference type="EMBL" id="JAUKUD010000006">
    <property type="protein sequence ID" value="KAK0740163.1"/>
    <property type="molecule type" value="Genomic_DNA"/>
</dbReference>
<reference evidence="2" key="1">
    <citation type="submission" date="2023-06" db="EMBL/GenBank/DDBJ databases">
        <title>Genome-scale phylogeny and comparative genomics of the fungal order Sordariales.</title>
        <authorList>
            <consortium name="Lawrence Berkeley National Laboratory"/>
            <person name="Hensen N."/>
            <person name="Bonometti L."/>
            <person name="Westerberg I."/>
            <person name="Brannstrom I.O."/>
            <person name="Guillou S."/>
            <person name="Cros-Aarteil S."/>
            <person name="Calhoun S."/>
            <person name="Haridas S."/>
            <person name="Kuo A."/>
            <person name="Mondo S."/>
            <person name="Pangilinan J."/>
            <person name="Riley R."/>
            <person name="LaButti K."/>
            <person name="Andreopoulos B."/>
            <person name="Lipzen A."/>
            <person name="Chen C."/>
            <person name="Yanf M."/>
            <person name="Daum C."/>
            <person name="Ng V."/>
            <person name="Clum A."/>
            <person name="Steindorff A."/>
            <person name="Ohm R."/>
            <person name="Martin F."/>
            <person name="Silar P."/>
            <person name="Natvig D."/>
            <person name="Lalanne C."/>
            <person name="Gautier V."/>
            <person name="Ament-velasquez S.L."/>
            <person name="Kruys A."/>
            <person name="Hutchinson M.I."/>
            <person name="Powell A.J."/>
            <person name="Barry K."/>
            <person name="Miller A.N."/>
            <person name="Grigoriev I.V."/>
            <person name="Debuchy R."/>
            <person name="Gladieux P."/>
            <person name="Thoren M.H."/>
            <person name="Johannesson H."/>
        </authorList>
    </citation>
    <scope>NUCLEOTIDE SEQUENCE</scope>
    <source>
        <strain evidence="2">SMH3187-1</strain>
    </source>
</reference>
<accession>A0AA40EIW8</accession>
<name>A0AA40EIW8_9PEZI</name>
<dbReference type="Proteomes" id="UP001172155">
    <property type="component" value="Unassembled WGS sequence"/>
</dbReference>
<comment type="caution">
    <text evidence="2">The sequence shown here is derived from an EMBL/GenBank/DDBJ whole genome shotgun (WGS) entry which is preliminary data.</text>
</comment>